<dbReference type="Proteomes" id="UP001590951">
    <property type="component" value="Unassembled WGS sequence"/>
</dbReference>
<name>A0ABR4BIC5_9LECA</name>
<reference evidence="3 4" key="1">
    <citation type="submission" date="2024-09" db="EMBL/GenBank/DDBJ databases">
        <title>Rethinking Asexuality: The Enigmatic Case of Functional Sexual Genes in Lepraria (Stereocaulaceae).</title>
        <authorList>
            <person name="Doellman M."/>
            <person name="Sun Y."/>
            <person name="Barcenas-Pena A."/>
            <person name="Lumbsch H.T."/>
            <person name="Grewe F."/>
        </authorList>
    </citation>
    <scope>NUCLEOTIDE SEQUENCE [LARGE SCALE GENOMIC DNA]</scope>
    <source>
        <strain evidence="3 4">Grewe 0041</strain>
    </source>
</reference>
<keyword evidence="2" id="KW-0732">Signal</keyword>
<feature type="signal peptide" evidence="2">
    <location>
        <begin position="1"/>
        <end position="17"/>
    </location>
</feature>
<comment type="caution">
    <text evidence="3">The sequence shown here is derived from an EMBL/GenBank/DDBJ whole genome shotgun (WGS) entry which is preliminary data.</text>
</comment>
<proteinExistence type="predicted"/>
<feature type="region of interest" description="Disordered" evidence="1">
    <location>
        <begin position="25"/>
        <end position="140"/>
    </location>
</feature>
<dbReference type="Pfam" id="PF22514">
    <property type="entry name" value="EXPB1_D1"/>
    <property type="match status" value="1"/>
</dbReference>
<organism evidence="3 4">
    <name type="scientific">Lepraria finkii</name>
    <dbReference type="NCBI Taxonomy" id="1340010"/>
    <lineage>
        <taxon>Eukaryota</taxon>
        <taxon>Fungi</taxon>
        <taxon>Dikarya</taxon>
        <taxon>Ascomycota</taxon>
        <taxon>Pezizomycotina</taxon>
        <taxon>Lecanoromycetes</taxon>
        <taxon>OSLEUM clade</taxon>
        <taxon>Lecanoromycetidae</taxon>
        <taxon>Lecanorales</taxon>
        <taxon>Lecanorineae</taxon>
        <taxon>Stereocaulaceae</taxon>
        <taxon>Lepraria</taxon>
    </lineage>
</organism>
<feature type="compositionally biased region" description="Low complexity" evidence="1">
    <location>
        <begin position="80"/>
        <end position="89"/>
    </location>
</feature>
<gene>
    <name evidence="3" type="ORF">ABVK25_001951</name>
</gene>
<dbReference type="InterPro" id="IPR036908">
    <property type="entry name" value="RlpA-like_sf"/>
</dbReference>
<dbReference type="SUPFAM" id="SSF50685">
    <property type="entry name" value="Barwin-like endoglucanases"/>
    <property type="match status" value="1"/>
</dbReference>
<evidence type="ECO:0000313" key="4">
    <source>
        <dbReference type="Proteomes" id="UP001590951"/>
    </source>
</evidence>
<protein>
    <recommendedName>
        <fullName evidence="5">Expansin-like EG45 domain-containing protein</fullName>
    </recommendedName>
</protein>
<keyword evidence="4" id="KW-1185">Reference proteome</keyword>
<evidence type="ECO:0000256" key="2">
    <source>
        <dbReference type="SAM" id="SignalP"/>
    </source>
</evidence>
<dbReference type="Gene3D" id="2.40.40.10">
    <property type="entry name" value="RlpA-like domain"/>
    <property type="match status" value="1"/>
</dbReference>
<dbReference type="EMBL" id="JBHFEH010000004">
    <property type="protein sequence ID" value="KAL2057567.1"/>
    <property type="molecule type" value="Genomic_DNA"/>
</dbReference>
<evidence type="ECO:0008006" key="5">
    <source>
        <dbReference type="Google" id="ProtNLM"/>
    </source>
</evidence>
<evidence type="ECO:0000313" key="3">
    <source>
        <dbReference type="EMBL" id="KAL2057567.1"/>
    </source>
</evidence>
<feature type="compositionally biased region" description="Low complexity" evidence="1">
    <location>
        <begin position="97"/>
        <end position="136"/>
    </location>
</feature>
<evidence type="ECO:0000256" key="1">
    <source>
        <dbReference type="SAM" id="MobiDB-lite"/>
    </source>
</evidence>
<sequence length="297" mass="29090">MQLNQFLLLAFAALALASPHHSWRHKHYNESSDCSEEEGGSSLVPMQPTGPGTAPPPPFSATPSTGGSAPPPAQSPAQPPAQSSPAQSPAQPPAAQSPPAQSSPAQSPPAQSAAQAPSSSPAAPVSSPSSTADSSGAGNGTTLSATFTEYGSGDQNGSPNCNTATAACGWYSNPGYNAAASQNLFGVGPGAGAGPACGLCYKLTALTNPYAGNAALSKAGTSIVVKVNNLCPADGNPLCSQSSLTAQNSLGANVNFDLCKDDGAAATLFGPSGVSAAAGTAEQVSCDEWTGSGNLTS</sequence>
<accession>A0ABR4BIC5</accession>
<feature type="chain" id="PRO_5046106691" description="Expansin-like EG45 domain-containing protein" evidence="2">
    <location>
        <begin position="18"/>
        <end position="297"/>
    </location>
</feature>
<feature type="compositionally biased region" description="Pro residues" evidence="1">
    <location>
        <begin position="69"/>
        <end position="79"/>
    </location>
</feature>